<evidence type="ECO:0000256" key="12">
    <source>
        <dbReference type="ARBA" id="ARBA00066453"/>
    </source>
</evidence>
<dbReference type="PANTHER" id="PTHR42913">
    <property type="entry name" value="APOPTOSIS-INDUCING FACTOR 1"/>
    <property type="match status" value="1"/>
</dbReference>
<dbReference type="Proteomes" id="UP000737420">
    <property type="component" value="Unassembled WGS sequence"/>
</dbReference>
<protein>
    <recommendedName>
        <fullName evidence="13">Sulfide-quinone reductase</fullName>
        <ecNumber evidence="12">1.8.5.4</ecNumber>
    </recommendedName>
    <alternativeName>
        <fullName evidence="14">Sulfide:quinone oxidoreductase</fullName>
    </alternativeName>
</protein>
<keyword evidence="4" id="KW-0874">Quinone</keyword>
<dbReference type="InterPro" id="IPR036188">
    <property type="entry name" value="FAD/NAD-bd_sf"/>
</dbReference>
<dbReference type="GO" id="GO:0070224">
    <property type="term" value="F:sulfide:quinone oxidoreductase activity"/>
    <property type="evidence" value="ECO:0007669"/>
    <property type="project" value="UniProtKB-EC"/>
</dbReference>
<evidence type="ECO:0000256" key="7">
    <source>
        <dbReference type="ARBA" id="ARBA00023002"/>
    </source>
</evidence>
<evidence type="ECO:0000256" key="9">
    <source>
        <dbReference type="ARBA" id="ARBA00050821"/>
    </source>
</evidence>
<evidence type="ECO:0000256" key="10">
    <source>
        <dbReference type="ARBA" id="ARBA00054727"/>
    </source>
</evidence>
<evidence type="ECO:0000256" key="3">
    <source>
        <dbReference type="ARBA" id="ARBA00022630"/>
    </source>
</evidence>
<keyword evidence="5" id="KW-0547">Nucleotide-binding</keyword>
<dbReference type="InterPro" id="IPR051169">
    <property type="entry name" value="NADH-Q_oxidoreductase"/>
</dbReference>
<comment type="similarity">
    <text evidence="11">Belongs to the SQRD family.</text>
</comment>
<organism evidence="17 18">
    <name type="scientific">Aeromonas caviae</name>
    <name type="common">Aeromonas punctata</name>
    <dbReference type="NCBI Taxonomy" id="648"/>
    <lineage>
        <taxon>Bacteria</taxon>
        <taxon>Pseudomonadati</taxon>
        <taxon>Pseudomonadota</taxon>
        <taxon>Gammaproteobacteria</taxon>
        <taxon>Aeromonadales</taxon>
        <taxon>Aeromonadaceae</taxon>
        <taxon>Aeromonas</taxon>
    </lineage>
</organism>
<dbReference type="Pfam" id="PF07992">
    <property type="entry name" value="Pyr_redox_2"/>
    <property type="match status" value="1"/>
</dbReference>
<comment type="caution">
    <text evidence="17">The sequence shown here is derived from an EMBL/GenBank/DDBJ whole genome shotgun (WGS) entry which is preliminary data.</text>
</comment>
<evidence type="ECO:0000256" key="5">
    <source>
        <dbReference type="ARBA" id="ARBA00022741"/>
    </source>
</evidence>
<dbReference type="GO" id="GO:0000166">
    <property type="term" value="F:nucleotide binding"/>
    <property type="evidence" value="ECO:0007669"/>
    <property type="project" value="UniProtKB-KW"/>
</dbReference>
<evidence type="ECO:0000256" key="13">
    <source>
        <dbReference type="ARBA" id="ARBA00071264"/>
    </source>
</evidence>
<keyword evidence="7" id="KW-0560">Oxidoreductase</keyword>
<evidence type="ECO:0000256" key="15">
    <source>
        <dbReference type="SAM" id="Phobius"/>
    </source>
</evidence>
<dbReference type="GO" id="GO:0016020">
    <property type="term" value="C:membrane"/>
    <property type="evidence" value="ECO:0007669"/>
    <property type="project" value="UniProtKB-SubCell"/>
</dbReference>
<feature type="transmembrane region" description="Helical" evidence="15">
    <location>
        <begin position="12"/>
        <end position="31"/>
    </location>
</feature>
<dbReference type="Gene3D" id="3.50.50.100">
    <property type="match status" value="1"/>
</dbReference>
<gene>
    <name evidence="17" type="primary">sqr</name>
    <name evidence="17" type="ORF">KAM382_28350</name>
</gene>
<keyword evidence="8 15" id="KW-0472">Membrane</keyword>
<accession>A0ABD0BB58</accession>
<evidence type="ECO:0000256" key="6">
    <source>
        <dbReference type="ARBA" id="ARBA00022827"/>
    </source>
</evidence>
<evidence type="ECO:0000313" key="18">
    <source>
        <dbReference type="Proteomes" id="UP000737420"/>
    </source>
</evidence>
<name>A0ABD0BB58_AERCA</name>
<evidence type="ECO:0000256" key="1">
    <source>
        <dbReference type="ARBA" id="ARBA00001974"/>
    </source>
</evidence>
<comment type="function">
    <text evidence="10">Catalyzes the oxidation of hydrogen sulfide, with the help of a quinone. Consecutive reaction cycles lead to the accumulation of a polysulfide product on the active site Cys residues; these products are released when they exceed a critical length, typically as cyclooctasulfur.</text>
</comment>
<evidence type="ECO:0000256" key="2">
    <source>
        <dbReference type="ARBA" id="ARBA00004170"/>
    </source>
</evidence>
<evidence type="ECO:0000259" key="16">
    <source>
        <dbReference type="Pfam" id="PF07992"/>
    </source>
</evidence>
<dbReference type="EMBL" id="BPOP01000030">
    <property type="protein sequence ID" value="GJB92774.1"/>
    <property type="molecule type" value="Genomic_DNA"/>
</dbReference>
<sequence>MAHRSRVIERRLIMATIIIIGAGLGGMSAAYELKAELGKQHDVILVNDKPDFEFNPSNPWIAVRWRERKDISLPIEPHVKKKGIRFIHAALTGLQPLEQQIRLSDGQHLHYDFLVLCTGPALAFEEVQGAGPTAGGTASVCTLSHAEECLHSVNGLLDEPGPVIVGAMPGASCFGPAYEYAFILDRHLRDKKVRKDVPMTFVTSEPYIGHLGLNGVGDSKGMLESELRMRDMQWICNARTVTARDGVMTVEELDEDGNVKRTHSLPYKHAMMLPTFAGISPLRGLEGLVNPRGFVIVDEHQRNPVFPQIYAAGVCIAIPPQHKTPVPTGVPKTGYMIEAMVRTLSHNIKAELDGQPPVTRAVWNAICLADMGDTGAAFVAMPQIPPRNVAWFKKGKWVHLAKIAFEKHFLHKMQVGDTEPIYEKLMLKYLGIDKTR</sequence>
<dbReference type="FunFam" id="3.50.50.100:FF:000017">
    <property type="entry name" value="Sulfide-quinone reductase"/>
    <property type="match status" value="1"/>
</dbReference>
<dbReference type="AlphaFoldDB" id="A0ABD0BB58"/>
<reference evidence="17 18" key="1">
    <citation type="submission" date="2021-07" db="EMBL/GenBank/DDBJ databases">
        <title>Draft genome sequence of carbapenem-resistant Aeromonas spp. in Japan.</title>
        <authorList>
            <person name="Maehana S."/>
            <person name="Suzuki M."/>
            <person name="Kitasato H."/>
        </authorList>
    </citation>
    <scope>NUCLEOTIDE SEQUENCE [LARGE SCALE GENOMIC DNA]</scope>
    <source>
        <strain evidence="17 18">KAM382</strain>
    </source>
</reference>
<feature type="domain" description="FAD/NAD(P)-binding" evidence="16">
    <location>
        <begin position="16"/>
        <end position="145"/>
    </location>
</feature>
<evidence type="ECO:0000256" key="8">
    <source>
        <dbReference type="ARBA" id="ARBA00023136"/>
    </source>
</evidence>
<evidence type="ECO:0000256" key="11">
    <source>
        <dbReference type="ARBA" id="ARBA00060891"/>
    </source>
</evidence>
<evidence type="ECO:0000256" key="14">
    <source>
        <dbReference type="ARBA" id="ARBA00081101"/>
    </source>
</evidence>
<keyword evidence="15" id="KW-0812">Transmembrane</keyword>
<comment type="subcellular location">
    <subcellularLocation>
        <location evidence="2">Membrane</location>
        <topology evidence="2">Peripheral membrane protein</topology>
    </subcellularLocation>
</comment>
<comment type="catalytic activity">
    <reaction evidence="9">
        <text>n a quinone + n hydrogen sulfide + n H(+) = polysulfur(n-2) + n a quinol</text>
        <dbReference type="Rhea" id="RHEA:30239"/>
        <dbReference type="Rhea" id="RHEA-COMP:19475"/>
        <dbReference type="ChEBI" id="CHEBI:15378"/>
        <dbReference type="ChEBI" id="CHEBI:17909"/>
        <dbReference type="ChEBI" id="CHEBI:24646"/>
        <dbReference type="ChEBI" id="CHEBI:29919"/>
        <dbReference type="ChEBI" id="CHEBI:132124"/>
        <dbReference type="EC" id="1.8.5.4"/>
    </reaction>
</comment>
<comment type="cofactor">
    <cofactor evidence="1">
        <name>FAD</name>
        <dbReference type="ChEBI" id="CHEBI:57692"/>
    </cofactor>
</comment>
<evidence type="ECO:0000313" key="17">
    <source>
        <dbReference type="EMBL" id="GJB92774.1"/>
    </source>
</evidence>
<keyword evidence="3" id="KW-0285">Flavoprotein</keyword>
<evidence type="ECO:0000256" key="4">
    <source>
        <dbReference type="ARBA" id="ARBA00022719"/>
    </source>
</evidence>
<proteinExistence type="inferred from homology"/>
<keyword evidence="15" id="KW-1133">Transmembrane helix</keyword>
<dbReference type="SUPFAM" id="SSF51905">
    <property type="entry name" value="FAD/NAD(P)-binding domain"/>
    <property type="match status" value="2"/>
</dbReference>
<dbReference type="PANTHER" id="PTHR42913:SF6">
    <property type="entry name" value="SULFIDE-QUINONE REDUCTASE"/>
    <property type="match status" value="1"/>
</dbReference>
<keyword evidence="6" id="KW-0274">FAD</keyword>
<dbReference type="InterPro" id="IPR023753">
    <property type="entry name" value="FAD/NAD-binding_dom"/>
</dbReference>
<dbReference type="GO" id="GO:0048038">
    <property type="term" value="F:quinone binding"/>
    <property type="evidence" value="ECO:0007669"/>
    <property type="project" value="UniProtKB-KW"/>
</dbReference>
<dbReference type="EC" id="1.8.5.4" evidence="12"/>